<proteinExistence type="predicted"/>
<name>A0ABU9CDA3_9BURK</name>
<dbReference type="EMBL" id="JBBUTH010000001">
    <property type="protein sequence ID" value="MEK8049175.1"/>
    <property type="molecule type" value="Genomic_DNA"/>
</dbReference>
<dbReference type="RefSeq" id="WP_341408846.1">
    <property type="nucleotide sequence ID" value="NZ_JBBUTH010000001.1"/>
</dbReference>
<evidence type="ECO:0000313" key="3">
    <source>
        <dbReference type="Proteomes" id="UP001365405"/>
    </source>
</evidence>
<feature type="signal peptide" evidence="1">
    <location>
        <begin position="1"/>
        <end position="25"/>
    </location>
</feature>
<evidence type="ECO:0008006" key="4">
    <source>
        <dbReference type="Google" id="ProtNLM"/>
    </source>
</evidence>
<gene>
    <name evidence="2" type="ORF">AACH10_02885</name>
</gene>
<reference evidence="2 3" key="1">
    <citation type="submission" date="2024-04" db="EMBL/GenBank/DDBJ databases">
        <title>Novel species of the genus Ideonella isolated from streams.</title>
        <authorList>
            <person name="Lu H."/>
        </authorList>
    </citation>
    <scope>NUCLEOTIDE SEQUENCE [LARGE SCALE GENOMIC DNA]</scope>
    <source>
        <strain evidence="2 3">DXS22W</strain>
    </source>
</reference>
<sequence>MYLPKSFLRAVAFSLLSGALTAAFAGTSQPAEKALQNYLAAESEGVSHFEFCKKTRPYVLMPAARDPEWDCPPHSGADIVLSDRTKYSCKAEKDGYQCEVTYSVVGTGLPGSSAPWRVDRVQKSPTTQRIKVNLVNQGGWKVEDPYISPHISAAALLRAIERELAAASHPAERSMLNKSKTMLMTAGVK</sequence>
<comment type="caution">
    <text evidence="2">The sequence shown here is derived from an EMBL/GenBank/DDBJ whole genome shotgun (WGS) entry which is preliminary data.</text>
</comment>
<feature type="chain" id="PRO_5046867435" description="DUF3828 domain-containing protein" evidence="1">
    <location>
        <begin position="26"/>
        <end position="189"/>
    </location>
</feature>
<keyword evidence="3" id="KW-1185">Reference proteome</keyword>
<organism evidence="2 3">
    <name type="scientific">Pseudaquabacterium inlustre</name>
    <dbReference type="NCBI Taxonomy" id="2984192"/>
    <lineage>
        <taxon>Bacteria</taxon>
        <taxon>Pseudomonadati</taxon>
        <taxon>Pseudomonadota</taxon>
        <taxon>Betaproteobacteria</taxon>
        <taxon>Burkholderiales</taxon>
        <taxon>Sphaerotilaceae</taxon>
        <taxon>Pseudaquabacterium</taxon>
    </lineage>
</organism>
<dbReference type="Proteomes" id="UP001365405">
    <property type="component" value="Unassembled WGS sequence"/>
</dbReference>
<evidence type="ECO:0000256" key="1">
    <source>
        <dbReference type="SAM" id="SignalP"/>
    </source>
</evidence>
<accession>A0ABU9CDA3</accession>
<protein>
    <recommendedName>
        <fullName evidence="4">DUF3828 domain-containing protein</fullName>
    </recommendedName>
</protein>
<evidence type="ECO:0000313" key="2">
    <source>
        <dbReference type="EMBL" id="MEK8049175.1"/>
    </source>
</evidence>
<keyword evidence="1" id="KW-0732">Signal</keyword>